<keyword evidence="10" id="KW-1185">Reference proteome</keyword>
<dbReference type="Gene3D" id="1.10.510.10">
    <property type="entry name" value="Transferase(Phosphotransferase) domain 1"/>
    <property type="match status" value="1"/>
</dbReference>
<evidence type="ECO:0000256" key="6">
    <source>
        <dbReference type="ARBA" id="ARBA00022840"/>
    </source>
</evidence>
<dbReference type="EMBL" id="JACHXG010000009">
    <property type="protein sequence ID" value="MBB3091037.1"/>
    <property type="molecule type" value="Genomic_DNA"/>
</dbReference>
<feature type="domain" description="Protein kinase" evidence="8">
    <location>
        <begin position="14"/>
        <end position="301"/>
    </location>
</feature>
<protein>
    <recommendedName>
        <fullName evidence="1">non-specific serine/threonine protein kinase</fullName>
        <ecNumber evidence="1">2.7.11.1</ecNumber>
    </recommendedName>
</protein>
<dbReference type="InterPro" id="IPR011009">
    <property type="entry name" value="Kinase-like_dom_sf"/>
</dbReference>
<evidence type="ECO:0000256" key="5">
    <source>
        <dbReference type="ARBA" id="ARBA00022777"/>
    </source>
</evidence>
<dbReference type="GO" id="GO:0005524">
    <property type="term" value="F:ATP binding"/>
    <property type="evidence" value="ECO:0007669"/>
    <property type="project" value="UniProtKB-UniRule"/>
</dbReference>
<dbReference type="SUPFAM" id="SSF56112">
    <property type="entry name" value="Protein kinase-like (PK-like)"/>
    <property type="match status" value="1"/>
</dbReference>
<dbReference type="SMART" id="SM00220">
    <property type="entry name" value="S_TKc"/>
    <property type="match status" value="1"/>
</dbReference>
<evidence type="ECO:0000256" key="3">
    <source>
        <dbReference type="ARBA" id="ARBA00022679"/>
    </source>
</evidence>
<dbReference type="Pfam" id="PF00069">
    <property type="entry name" value="Pkinase"/>
    <property type="match status" value="1"/>
</dbReference>
<dbReference type="EC" id="2.7.11.1" evidence="1"/>
<dbReference type="InterPro" id="IPR027417">
    <property type="entry name" value="P-loop_NTPase"/>
</dbReference>
<dbReference type="PROSITE" id="PS50011">
    <property type="entry name" value="PROTEIN_KINASE_DOM"/>
    <property type="match status" value="1"/>
</dbReference>
<dbReference type="Pfam" id="PF07693">
    <property type="entry name" value="KAP_NTPase"/>
    <property type="match status" value="1"/>
</dbReference>
<name>A0A7W5A7B0_9ACTN</name>
<gene>
    <name evidence="9" type="ORF">FHS12_004002</name>
</gene>
<keyword evidence="2" id="KW-0723">Serine/threonine-protein kinase</keyword>
<evidence type="ECO:0000256" key="7">
    <source>
        <dbReference type="PROSITE-ProRule" id="PRU10141"/>
    </source>
</evidence>
<dbReference type="Proteomes" id="UP000577707">
    <property type="component" value="Unassembled WGS sequence"/>
</dbReference>
<sequence length="797" mass="84700">MASPHHEPPDIPGFRYRRRIGAGGSSVVFLYEWQQEQIKVAVKVWNDRLGAETDDALAAETKEVAELAGHPHVLPLHAVGVTDDDRSFLVMDHLSGGDLEARRRSGRLEVAEALSITIKIAGALDVAARHGILHGDVKPVNILLTGDGEPQLVGFGKLSSAGRPGGSGSTSLPWMAPEMLAEPPEPSAWADIWSLAATCYTLLAGRTPFEGAPGAPGALLQRIREYDPPAIDRADVPVSFEEALRKAMSKRRAGRHWSAADFAKALQGVEEELGLPVTKVADMPEPGARTPKVAVAPDPVLVTSEDGAEAGDTTEVPIVLGPMVEAEPEPVIEPVIEPFIEPVIAPMPAPATARESNARESADDDVLGHRTDVDRVARLLASGHTQLPISVAVQGLPGSGRSTFLRKVQERIEWLAEHDETWSGRAKHVRVDARRYAEGDVARAVLGDVRGTSTPPPLVARHQAAQRRAAELRAALAGHAEDDGPRGKRRAQPMSTTMALAAMDREVAAYEAALRAAPPGPPPAPPVGVRTGQLPTRTIVYVDDLDRCDPVTVAGVLRAIDELSDQDDVAVIAAVDARVLRRAIEGRVAEPAAYLSRVFDVPFALRAFAGDPAVRFMRSLMRQAVPSWPSALAAGTGDQSGRRGAAESLEMTPGEALFISELARFCATPGGARKLLAVYRLARTAPVATVSAEPSGQRALAILMAILVGAPAQAVDVLGAVVEALAAGEDGATFRDLLEEVAREHTAGCGRATCGSCADWSRVIRAHGDLVRAQQVPKEVGAYAEWVDEVARFIFPT</sequence>
<evidence type="ECO:0000313" key="10">
    <source>
        <dbReference type="Proteomes" id="UP000577707"/>
    </source>
</evidence>
<dbReference type="InterPro" id="IPR017441">
    <property type="entry name" value="Protein_kinase_ATP_BS"/>
</dbReference>
<dbReference type="GO" id="GO:0004674">
    <property type="term" value="F:protein serine/threonine kinase activity"/>
    <property type="evidence" value="ECO:0007669"/>
    <property type="project" value="UniProtKB-KW"/>
</dbReference>
<dbReference type="PROSITE" id="PS00107">
    <property type="entry name" value="PROTEIN_KINASE_ATP"/>
    <property type="match status" value="1"/>
</dbReference>
<evidence type="ECO:0000313" key="9">
    <source>
        <dbReference type="EMBL" id="MBB3091037.1"/>
    </source>
</evidence>
<dbReference type="AlphaFoldDB" id="A0A7W5A7B0"/>
<dbReference type="InterPro" id="IPR011646">
    <property type="entry name" value="KAP_P-loop"/>
</dbReference>
<comment type="caution">
    <text evidence="9">The sequence shown here is derived from an EMBL/GenBank/DDBJ whole genome shotgun (WGS) entry which is preliminary data.</text>
</comment>
<dbReference type="PROSITE" id="PS00108">
    <property type="entry name" value="PROTEIN_KINASE_ST"/>
    <property type="match status" value="1"/>
</dbReference>
<dbReference type="CDD" id="cd14014">
    <property type="entry name" value="STKc_PknB_like"/>
    <property type="match status" value="1"/>
</dbReference>
<dbReference type="PANTHER" id="PTHR43289">
    <property type="entry name" value="MITOGEN-ACTIVATED PROTEIN KINASE KINASE KINASE 20-RELATED"/>
    <property type="match status" value="1"/>
</dbReference>
<keyword evidence="3" id="KW-0808">Transferase</keyword>
<evidence type="ECO:0000256" key="2">
    <source>
        <dbReference type="ARBA" id="ARBA00022527"/>
    </source>
</evidence>
<dbReference type="SUPFAM" id="SSF52540">
    <property type="entry name" value="P-loop containing nucleoside triphosphate hydrolases"/>
    <property type="match status" value="1"/>
</dbReference>
<keyword evidence="6 7" id="KW-0067">ATP-binding</keyword>
<dbReference type="RefSeq" id="WP_183548689.1">
    <property type="nucleotide sequence ID" value="NZ_BMQT01000008.1"/>
</dbReference>
<dbReference type="InterPro" id="IPR008271">
    <property type="entry name" value="Ser/Thr_kinase_AS"/>
</dbReference>
<keyword evidence="5 9" id="KW-0418">Kinase</keyword>
<dbReference type="PANTHER" id="PTHR43289:SF6">
    <property type="entry name" value="SERINE_THREONINE-PROTEIN KINASE NEKL-3"/>
    <property type="match status" value="1"/>
</dbReference>
<evidence type="ECO:0000259" key="8">
    <source>
        <dbReference type="PROSITE" id="PS50011"/>
    </source>
</evidence>
<evidence type="ECO:0000256" key="1">
    <source>
        <dbReference type="ARBA" id="ARBA00012513"/>
    </source>
</evidence>
<proteinExistence type="predicted"/>
<organism evidence="9 10">
    <name type="scientific">Nocardioides albus</name>
    <dbReference type="NCBI Taxonomy" id="1841"/>
    <lineage>
        <taxon>Bacteria</taxon>
        <taxon>Bacillati</taxon>
        <taxon>Actinomycetota</taxon>
        <taxon>Actinomycetes</taxon>
        <taxon>Propionibacteriales</taxon>
        <taxon>Nocardioidaceae</taxon>
        <taxon>Nocardioides</taxon>
    </lineage>
</organism>
<dbReference type="InterPro" id="IPR000719">
    <property type="entry name" value="Prot_kinase_dom"/>
</dbReference>
<keyword evidence="4 7" id="KW-0547">Nucleotide-binding</keyword>
<feature type="binding site" evidence="7">
    <location>
        <position position="43"/>
    </location>
    <ligand>
        <name>ATP</name>
        <dbReference type="ChEBI" id="CHEBI:30616"/>
    </ligand>
</feature>
<evidence type="ECO:0000256" key="4">
    <source>
        <dbReference type="ARBA" id="ARBA00022741"/>
    </source>
</evidence>
<reference evidence="9 10" key="1">
    <citation type="submission" date="2020-08" db="EMBL/GenBank/DDBJ databases">
        <title>Genomic Encyclopedia of Type Strains, Phase III (KMG-III): the genomes of soil and plant-associated and newly described type strains.</title>
        <authorList>
            <person name="Whitman W."/>
        </authorList>
    </citation>
    <scope>NUCLEOTIDE SEQUENCE [LARGE SCALE GENOMIC DNA]</scope>
    <source>
        <strain evidence="9 10">CECT 3302</strain>
    </source>
</reference>
<accession>A0A7W5A7B0</accession>